<dbReference type="EMBL" id="MU005581">
    <property type="protein sequence ID" value="KAF2684611.1"/>
    <property type="molecule type" value="Genomic_DNA"/>
</dbReference>
<dbReference type="Proteomes" id="UP000799291">
    <property type="component" value="Unassembled WGS sequence"/>
</dbReference>
<proteinExistence type="predicted"/>
<keyword evidence="2" id="KW-1185">Reference proteome</keyword>
<sequence length="134" mass="14673">MQPSAPFLPLSHPFKTGSILLNQRSVTARLSSTFRPTDARATADSRHSYPKIQISWPSFRPALSPREKKANALRANVVSVSVLSEAVFAFSAESSDGAKVTEWVSELLHFDVGQSLDQFGRRWVGSVPGKGACW</sequence>
<protein>
    <submittedName>
        <fullName evidence="1">Uncharacterized protein</fullName>
    </submittedName>
</protein>
<accession>A0A6G1J323</accession>
<evidence type="ECO:0000313" key="2">
    <source>
        <dbReference type="Proteomes" id="UP000799291"/>
    </source>
</evidence>
<organism evidence="1 2">
    <name type="scientific">Lentithecium fluviatile CBS 122367</name>
    <dbReference type="NCBI Taxonomy" id="1168545"/>
    <lineage>
        <taxon>Eukaryota</taxon>
        <taxon>Fungi</taxon>
        <taxon>Dikarya</taxon>
        <taxon>Ascomycota</taxon>
        <taxon>Pezizomycotina</taxon>
        <taxon>Dothideomycetes</taxon>
        <taxon>Pleosporomycetidae</taxon>
        <taxon>Pleosporales</taxon>
        <taxon>Massarineae</taxon>
        <taxon>Lentitheciaceae</taxon>
        <taxon>Lentithecium</taxon>
    </lineage>
</organism>
<reference evidence="1" key="1">
    <citation type="journal article" date="2020" name="Stud. Mycol.">
        <title>101 Dothideomycetes genomes: a test case for predicting lifestyles and emergence of pathogens.</title>
        <authorList>
            <person name="Haridas S."/>
            <person name="Albert R."/>
            <person name="Binder M."/>
            <person name="Bloem J."/>
            <person name="Labutti K."/>
            <person name="Salamov A."/>
            <person name="Andreopoulos B."/>
            <person name="Baker S."/>
            <person name="Barry K."/>
            <person name="Bills G."/>
            <person name="Bluhm B."/>
            <person name="Cannon C."/>
            <person name="Castanera R."/>
            <person name="Culley D."/>
            <person name="Daum C."/>
            <person name="Ezra D."/>
            <person name="Gonzalez J."/>
            <person name="Henrissat B."/>
            <person name="Kuo A."/>
            <person name="Liang C."/>
            <person name="Lipzen A."/>
            <person name="Lutzoni F."/>
            <person name="Magnuson J."/>
            <person name="Mondo S."/>
            <person name="Nolan M."/>
            <person name="Ohm R."/>
            <person name="Pangilinan J."/>
            <person name="Park H.-J."/>
            <person name="Ramirez L."/>
            <person name="Alfaro M."/>
            <person name="Sun H."/>
            <person name="Tritt A."/>
            <person name="Yoshinaga Y."/>
            <person name="Zwiers L.-H."/>
            <person name="Turgeon B."/>
            <person name="Goodwin S."/>
            <person name="Spatafora J."/>
            <person name="Crous P."/>
            <person name="Grigoriev I."/>
        </authorList>
    </citation>
    <scope>NUCLEOTIDE SEQUENCE</scope>
    <source>
        <strain evidence="1">CBS 122367</strain>
    </source>
</reference>
<dbReference type="AlphaFoldDB" id="A0A6G1J323"/>
<evidence type="ECO:0000313" key="1">
    <source>
        <dbReference type="EMBL" id="KAF2684611.1"/>
    </source>
</evidence>
<name>A0A6G1J323_9PLEO</name>
<gene>
    <name evidence="1" type="ORF">K458DRAFT_34328</name>
</gene>